<dbReference type="GO" id="GO:0003677">
    <property type="term" value="F:DNA binding"/>
    <property type="evidence" value="ECO:0007669"/>
    <property type="project" value="InterPro"/>
</dbReference>
<feature type="domain" description="HTH cro/C1-type" evidence="1">
    <location>
        <begin position="38"/>
        <end position="92"/>
    </location>
</feature>
<dbReference type="InterPro" id="IPR001387">
    <property type="entry name" value="Cro/C1-type_HTH"/>
</dbReference>
<dbReference type="Proteomes" id="UP000242592">
    <property type="component" value="Unassembled WGS sequence"/>
</dbReference>
<dbReference type="SUPFAM" id="SSF47413">
    <property type="entry name" value="lambda repressor-like DNA-binding domains"/>
    <property type="match status" value="1"/>
</dbReference>
<keyword evidence="3" id="KW-1185">Reference proteome</keyword>
<accession>A0A1M5RP63</accession>
<dbReference type="EMBL" id="FQXN01000002">
    <property type="protein sequence ID" value="SHH27633.1"/>
    <property type="molecule type" value="Genomic_DNA"/>
</dbReference>
<dbReference type="PROSITE" id="PS50943">
    <property type="entry name" value="HTH_CROC1"/>
    <property type="match status" value="1"/>
</dbReference>
<protein>
    <submittedName>
        <fullName evidence="2">Helix-turn-helix</fullName>
    </submittedName>
</protein>
<sequence>MSKLKQLIDNDELERFELKASNEEEEFENFLIKLISQVVKLRVEKGLSQKDLAKKIGTKQSAISRFESFSSNPTLKFLFKVLKALDAEFEIKSKEQVQNIFDIVVDKNSDLDKYQIDSINKIWERVS</sequence>
<dbReference type="InterPro" id="IPR010982">
    <property type="entry name" value="Lambda_DNA-bd_dom_sf"/>
</dbReference>
<evidence type="ECO:0000313" key="2">
    <source>
        <dbReference type="EMBL" id="SHH27633.1"/>
    </source>
</evidence>
<organism evidence="2 3">
    <name type="scientific">Thermosipho atlanticus DSM 15807</name>
    <dbReference type="NCBI Taxonomy" id="1123380"/>
    <lineage>
        <taxon>Bacteria</taxon>
        <taxon>Thermotogati</taxon>
        <taxon>Thermotogota</taxon>
        <taxon>Thermotogae</taxon>
        <taxon>Thermotogales</taxon>
        <taxon>Fervidobacteriaceae</taxon>
        <taxon>Thermosipho</taxon>
    </lineage>
</organism>
<evidence type="ECO:0000259" key="1">
    <source>
        <dbReference type="PROSITE" id="PS50943"/>
    </source>
</evidence>
<dbReference type="STRING" id="1123380.SAMN02745199_0515"/>
<name>A0A1M5RP63_9BACT</name>
<gene>
    <name evidence="2" type="ORF">SAMN02745199_0515</name>
</gene>
<proteinExistence type="predicted"/>
<dbReference type="CDD" id="cd00093">
    <property type="entry name" value="HTH_XRE"/>
    <property type="match status" value="1"/>
</dbReference>
<reference evidence="3" key="1">
    <citation type="submission" date="2016-11" db="EMBL/GenBank/DDBJ databases">
        <authorList>
            <person name="Varghese N."/>
            <person name="Submissions S."/>
        </authorList>
    </citation>
    <scope>NUCLEOTIDE SEQUENCE [LARGE SCALE GENOMIC DNA]</scope>
    <source>
        <strain evidence="3">DSM 15807</strain>
    </source>
</reference>
<dbReference type="AlphaFoldDB" id="A0A1M5RP63"/>
<dbReference type="Gene3D" id="1.10.260.40">
    <property type="entry name" value="lambda repressor-like DNA-binding domains"/>
    <property type="match status" value="1"/>
</dbReference>
<dbReference type="OrthoDB" id="48425at2"/>
<dbReference type="Pfam" id="PF01381">
    <property type="entry name" value="HTH_3"/>
    <property type="match status" value="1"/>
</dbReference>
<dbReference type="RefSeq" id="WP_073071888.1">
    <property type="nucleotide sequence ID" value="NZ_FQXN01000002.1"/>
</dbReference>
<evidence type="ECO:0000313" key="3">
    <source>
        <dbReference type="Proteomes" id="UP000242592"/>
    </source>
</evidence>
<dbReference type="SMART" id="SM00530">
    <property type="entry name" value="HTH_XRE"/>
    <property type="match status" value="1"/>
</dbReference>